<dbReference type="KEGG" id="mch:Mchl_2676"/>
<accession>B7KNS7</accession>
<organism evidence="1 2">
    <name type="scientific">Methylorubrum extorquens (strain CM4 / NCIMB 13688)</name>
    <name type="common">Methylobacterium extorquens</name>
    <dbReference type="NCBI Taxonomy" id="440085"/>
    <lineage>
        <taxon>Bacteria</taxon>
        <taxon>Pseudomonadati</taxon>
        <taxon>Pseudomonadota</taxon>
        <taxon>Alphaproteobacteria</taxon>
        <taxon>Hyphomicrobiales</taxon>
        <taxon>Methylobacteriaceae</taxon>
        <taxon>Methylorubrum</taxon>
    </lineage>
</organism>
<sequence length="78" mass="8800">MLPSGLMVRTPPEHRLDYDPVSLKLLSCTGWSEATLAVECRFLTRQASLQGGRSGEFFWTFPPPRYSVVLDLISRTTL</sequence>
<dbReference type="HOGENOM" id="CLU_2617919_0_0_5"/>
<dbReference type="EMBL" id="CP001298">
    <property type="protein sequence ID" value="ACK83516.1"/>
    <property type="molecule type" value="Genomic_DNA"/>
</dbReference>
<name>B7KNS7_METC4</name>
<dbReference type="RefSeq" id="WP_015951020.1">
    <property type="nucleotide sequence ID" value="NC_011757.1"/>
</dbReference>
<evidence type="ECO:0000313" key="2">
    <source>
        <dbReference type="Proteomes" id="UP000002385"/>
    </source>
</evidence>
<evidence type="ECO:0000313" key="1">
    <source>
        <dbReference type="EMBL" id="ACK83516.1"/>
    </source>
</evidence>
<protein>
    <submittedName>
        <fullName evidence="1">Radical SAM domain-containing protein</fullName>
    </submittedName>
</protein>
<dbReference type="AlphaFoldDB" id="B7KNS7"/>
<reference evidence="2" key="1">
    <citation type="submission" date="2008-12" db="EMBL/GenBank/DDBJ databases">
        <title>Complete sequence of chromosome of Methylobacterium chloromethanicum CM4.</title>
        <authorList>
            <consortium name="US DOE Joint Genome Institute"/>
            <person name="Lucas S."/>
            <person name="Copeland A."/>
            <person name="Lapidus A."/>
            <person name="Glavina del Rio T."/>
            <person name="Dalin E."/>
            <person name="Tice H."/>
            <person name="Bruce D."/>
            <person name="Goodwin L."/>
            <person name="Pitluck S."/>
            <person name="Chertkov O."/>
            <person name="Brettin T."/>
            <person name="Detter J.C."/>
            <person name="Han C."/>
            <person name="Larimer F."/>
            <person name="Land M."/>
            <person name="Hauser L."/>
            <person name="Kyrpides N."/>
            <person name="Mikhailova N."/>
            <person name="Marx C."/>
            <person name="Richardson P."/>
        </authorList>
    </citation>
    <scope>NUCLEOTIDE SEQUENCE [LARGE SCALE GENOMIC DNA]</scope>
    <source>
        <strain evidence="2">CM4 / NCIMB 13688</strain>
    </source>
</reference>
<dbReference type="Proteomes" id="UP000002385">
    <property type="component" value="Chromosome"/>
</dbReference>
<proteinExistence type="predicted"/>
<gene>
    <name evidence="1" type="ordered locus">Mchl_2676</name>
</gene>
<reference evidence="1 2" key="2">
    <citation type="journal article" date="2012" name="J. Bacteriol.">
        <title>Complete genome sequences of six strains of the genus Methylobacterium.</title>
        <authorList>
            <person name="Marx C.J."/>
            <person name="Bringel F."/>
            <person name="Chistoserdova L."/>
            <person name="Moulin L."/>
            <person name="Farhan Ul Haque M."/>
            <person name="Fleischman D.E."/>
            <person name="Gruffaz C."/>
            <person name="Jourand P."/>
            <person name="Knief C."/>
            <person name="Lee M.C."/>
            <person name="Muller E.E."/>
            <person name="Nadalig T."/>
            <person name="Peyraud R."/>
            <person name="Roselli S."/>
            <person name="Russ L."/>
            <person name="Goodwin L.A."/>
            <person name="Ivanova N."/>
            <person name="Kyrpides N."/>
            <person name="Lajus A."/>
            <person name="Land M.L."/>
            <person name="Medigue C."/>
            <person name="Mikhailova N."/>
            <person name="Nolan M."/>
            <person name="Woyke T."/>
            <person name="Stolyar S."/>
            <person name="Vorholt J.A."/>
            <person name="Vuilleumier S."/>
        </authorList>
    </citation>
    <scope>NUCLEOTIDE SEQUENCE [LARGE SCALE GENOMIC DNA]</scope>
    <source>
        <strain evidence="2">CM4 / NCIMB 13688</strain>
    </source>
</reference>